<evidence type="ECO:0000313" key="3">
    <source>
        <dbReference type="EMBL" id="KLI00941.1"/>
    </source>
</evidence>
<dbReference type="EMBL" id="BJOL01000013">
    <property type="protein sequence ID" value="GED58366.1"/>
    <property type="molecule type" value="Genomic_DNA"/>
</dbReference>
<reference evidence="3 4" key="1">
    <citation type="submission" date="2015-05" db="EMBL/GenBank/DDBJ databases">
        <title>Genome sequencing project for genomic taxonomy and phylogenomics of Bacillus-like bacteria.</title>
        <authorList>
            <person name="Liu B."/>
            <person name="Wang J."/>
            <person name="Zhu Y."/>
            <person name="Liu G."/>
            <person name="Chen Q."/>
            <person name="Chen Z."/>
            <person name="Lan J."/>
            <person name="Che J."/>
            <person name="Ge C."/>
            <person name="Shi H."/>
            <person name="Pan Z."/>
            <person name="Liu X."/>
        </authorList>
    </citation>
    <scope>NUCLEOTIDE SEQUENCE [LARGE SCALE GENOMIC DNA]</scope>
    <source>
        <strain evidence="3 4">DSM 9885</strain>
    </source>
</reference>
<name>A0A837KTD5_9BACL</name>
<dbReference type="Proteomes" id="UP000319498">
    <property type="component" value="Unassembled WGS sequence"/>
</dbReference>
<evidence type="ECO:0000313" key="4">
    <source>
        <dbReference type="Proteomes" id="UP000035218"/>
    </source>
</evidence>
<dbReference type="RefSeq" id="WP_047068236.1">
    <property type="nucleotide sequence ID" value="NZ_BJOL01000013.1"/>
</dbReference>
<comment type="caution">
    <text evidence="3">The sequence shown here is derived from an EMBL/GenBank/DDBJ whole genome shotgun (WGS) entry which is preliminary data.</text>
</comment>
<dbReference type="GeneID" id="87584084"/>
<dbReference type="Gene3D" id="1.20.120.450">
    <property type="entry name" value="dinb family like domain"/>
    <property type="match status" value="1"/>
</dbReference>
<organism evidence="3 4">
    <name type="scientific">Brevibacillus formosus</name>
    <dbReference type="NCBI Taxonomy" id="54913"/>
    <lineage>
        <taxon>Bacteria</taxon>
        <taxon>Bacillati</taxon>
        <taxon>Bacillota</taxon>
        <taxon>Bacilli</taxon>
        <taxon>Bacillales</taxon>
        <taxon>Paenibacillaceae</taxon>
        <taxon>Brevibacillus</taxon>
    </lineage>
</organism>
<accession>A0A837KTD5</accession>
<feature type="domain" description="DinB-like" evidence="1">
    <location>
        <begin position="30"/>
        <end position="162"/>
    </location>
</feature>
<dbReference type="EMBL" id="LDCN01000001">
    <property type="protein sequence ID" value="KLI00941.1"/>
    <property type="molecule type" value="Genomic_DNA"/>
</dbReference>
<protein>
    <submittedName>
        <fullName evidence="3">Squalene-hopene cyclase</fullName>
    </submittedName>
</protein>
<dbReference type="Pfam" id="PF12867">
    <property type="entry name" value="DinB_2"/>
    <property type="match status" value="1"/>
</dbReference>
<evidence type="ECO:0000259" key="1">
    <source>
        <dbReference type="Pfam" id="PF12867"/>
    </source>
</evidence>
<gene>
    <name evidence="3" type="ORF">AA984_03235</name>
    <name evidence="2" type="ORF">BFO01nite_24980</name>
</gene>
<sequence>MLRRPERDEYSAYFDYYIGLVPEGELQTILTQQGERQVGLFSSLAPEKMDYRYAPGKWTVKEVLGHLMDTERIMSYRLLRIARGDQTPLVGFDENAFVEQGCFQLRDLSDLLEEYKAVRASTIAQVRGISPEAWVRTGIANGNKLSARTLAYLIAGHEAHHTTILKERYLGDGKI</sequence>
<keyword evidence="5" id="KW-1185">Reference proteome</keyword>
<evidence type="ECO:0000313" key="2">
    <source>
        <dbReference type="EMBL" id="GED58366.1"/>
    </source>
</evidence>
<dbReference type="OrthoDB" id="9793216at2"/>
<dbReference type="SUPFAM" id="SSF109854">
    <property type="entry name" value="DinB/YfiT-like putative metalloenzymes"/>
    <property type="match status" value="1"/>
</dbReference>
<dbReference type="InterPro" id="IPR034660">
    <property type="entry name" value="DinB/YfiT-like"/>
</dbReference>
<dbReference type="Proteomes" id="UP000035218">
    <property type="component" value="Unassembled WGS sequence"/>
</dbReference>
<proteinExistence type="predicted"/>
<dbReference type="AlphaFoldDB" id="A0A837KTD5"/>
<evidence type="ECO:0000313" key="5">
    <source>
        <dbReference type="Proteomes" id="UP000319498"/>
    </source>
</evidence>
<reference evidence="2 5" key="2">
    <citation type="submission" date="2019-06" db="EMBL/GenBank/DDBJ databases">
        <title>Whole genome shotgun sequence of Brevibacillus formosus NBRC 15716.</title>
        <authorList>
            <person name="Hosoyama A."/>
            <person name="Uohara A."/>
            <person name="Ohji S."/>
            <person name="Ichikawa N."/>
        </authorList>
    </citation>
    <scope>NUCLEOTIDE SEQUENCE [LARGE SCALE GENOMIC DNA]</scope>
    <source>
        <strain evidence="2 5">NBRC 15716</strain>
    </source>
</reference>
<dbReference type="InterPro" id="IPR024775">
    <property type="entry name" value="DinB-like"/>
</dbReference>